<organism evidence="1 2">
    <name type="scientific">Prunus yedoensis var. nudiflora</name>
    <dbReference type="NCBI Taxonomy" id="2094558"/>
    <lineage>
        <taxon>Eukaryota</taxon>
        <taxon>Viridiplantae</taxon>
        <taxon>Streptophyta</taxon>
        <taxon>Embryophyta</taxon>
        <taxon>Tracheophyta</taxon>
        <taxon>Spermatophyta</taxon>
        <taxon>Magnoliopsida</taxon>
        <taxon>eudicotyledons</taxon>
        <taxon>Gunneridae</taxon>
        <taxon>Pentapetalae</taxon>
        <taxon>rosids</taxon>
        <taxon>fabids</taxon>
        <taxon>Rosales</taxon>
        <taxon>Rosaceae</taxon>
        <taxon>Amygdaloideae</taxon>
        <taxon>Amygdaleae</taxon>
        <taxon>Prunus</taxon>
    </lineage>
</organism>
<comment type="caution">
    <text evidence="1">The sequence shown here is derived from an EMBL/GenBank/DDBJ whole genome shotgun (WGS) entry which is preliminary data.</text>
</comment>
<gene>
    <name evidence="1" type="ORF">Pyn_03890</name>
</gene>
<dbReference type="AlphaFoldDB" id="A0A314UDG1"/>
<dbReference type="STRING" id="2094558.A0A314UDG1"/>
<keyword evidence="2" id="KW-1185">Reference proteome</keyword>
<evidence type="ECO:0000313" key="2">
    <source>
        <dbReference type="Proteomes" id="UP000250321"/>
    </source>
</evidence>
<accession>A0A314UDG1</accession>
<protein>
    <submittedName>
        <fullName evidence="1">Uncharacterized protein</fullName>
    </submittedName>
</protein>
<name>A0A314UDG1_PRUYE</name>
<evidence type="ECO:0000313" key="1">
    <source>
        <dbReference type="EMBL" id="PQM34872.1"/>
    </source>
</evidence>
<dbReference type="PANTHER" id="PTHR31153:SF13">
    <property type="entry name" value="P-LOOP CONTAINING NUCLEOSIDE TRIPHOSPHATE HYDROLASES SUPERFAMILY PROTEIN"/>
    <property type="match status" value="1"/>
</dbReference>
<reference evidence="1 2" key="1">
    <citation type="submission" date="2018-02" db="EMBL/GenBank/DDBJ databases">
        <title>Draft genome of wild Prunus yedoensis var. nudiflora.</title>
        <authorList>
            <person name="Baek S."/>
            <person name="Kim J.-H."/>
            <person name="Choi K."/>
            <person name="Kim G.-B."/>
            <person name="Cho A."/>
            <person name="Jang H."/>
            <person name="Shin C.-H."/>
            <person name="Yu H.-J."/>
            <person name="Mun J.-H."/>
        </authorList>
    </citation>
    <scope>NUCLEOTIDE SEQUENCE [LARGE SCALE GENOMIC DNA]</scope>
    <source>
        <strain evidence="2">cv. Jeju island</strain>
        <tissue evidence="1">Leaf</tissue>
    </source>
</reference>
<sequence length="120" mass="14537">MQKVFFRSQQQQTYLHTDPGSLFHRDHHRRCVHYRLRKLKDQKIIPRLKISDSSRVQHKLERFPHYVARQLGFKDRRECPHLCKLATEYIRKFEGFEDDIYNFFSSEPDADSLFVKLVGV</sequence>
<dbReference type="EMBL" id="PJQY01003743">
    <property type="protein sequence ID" value="PQM34872.1"/>
    <property type="molecule type" value="Genomic_DNA"/>
</dbReference>
<dbReference type="OrthoDB" id="10267859at2759"/>
<proteinExistence type="predicted"/>
<dbReference type="PANTHER" id="PTHR31153">
    <property type="entry name" value="CALMODULIN CALCIUM-DEPENDENT NAD KINASE"/>
    <property type="match status" value="1"/>
</dbReference>
<dbReference type="InterPro" id="IPR044802">
    <property type="entry name" value="NADKc-like"/>
</dbReference>
<dbReference type="Proteomes" id="UP000250321">
    <property type="component" value="Unassembled WGS sequence"/>
</dbReference>